<evidence type="ECO:0000313" key="3">
    <source>
        <dbReference type="Proteomes" id="UP000266841"/>
    </source>
</evidence>
<sequence>MAVTAGREGSTMSSAASEGRGRNTEILSTTTFSLQRLGLLREEIWGSDATDDGNFTWRARDHFSEILGGESNTAACPGTAPRAEPMNT</sequence>
<organism evidence="2 3">
    <name type="scientific">Thalassiosira oceanica</name>
    <name type="common">Marine diatom</name>
    <dbReference type="NCBI Taxonomy" id="159749"/>
    <lineage>
        <taxon>Eukaryota</taxon>
        <taxon>Sar</taxon>
        <taxon>Stramenopiles</taxon>
        <taxon>Ochrophyta</taxon>
        <taxon>Bacillariophyta</taxon>
        <taxon>Coscinodiscophyceae</taxon>
        <taxon>Thalassiosirophycidae</taxon>
        <taxon>Thalassiosirales</taxon>
        <taxon>Thalassiosiraceae</taxon>
        <taxon>Thalassiosira</taxon>
    </lineage>
</organism>
<proteinExistence type="predicted"/>
<gene>
    <name evidence="2" type="ORF">THAOC_25235</name>
</gene>
<protein>
    <submittedName>
        <fullName evidence="2">Uncharacterized protein</fullName>
    </submittedName>
</protein>
<evidence type="ECO:0000313" key="2">
    <source>
        <dbReference type="EMBL" id="EJK55070.1"/>
    </source>
</evidence>
<dbReference type="EMBL" id="AGNL01034779">
    <property type="protein sequence ID" value="EJK55070.1"/>
    <property type="molecule type" value="Genomic_DNA"/>
</dbReference>
<feature type="non-terminal residue" evidence="2">
    <location>
        <position position="88"/>
    </location>
</feature>
<accession>K0RPM7</accession>
<comment type="caution">
    <text evidence="2">The sequence shown here is derived from an EMBL/GenBank/DDBJ whole genome shotgun (WGS) entry which is preliminary data.</text>
</comment>
<dbReference type="Proteomes" id="UP000266841">
    <property type="component" value="Unassembled WGS sequence"/>
</dbReference>
<keyword evidence="3" id="KW-1185">Reference proteome</keyword>
<name>K0RPM7_THAOC</name>
<evidence type="ECO:0000256" key="1">
    <source>
        <dbReference type="SAM" id="MobiDB-lite"/>
    </source>
</evidence>
<dbReference type="OrthoDB" id="46842at2759"/>
<reference evidence="2 3" key="1">
    <citation type="journal article" date="2012" name="Genome Biol.">
        <title>Genome and low-iron response of an oceanic diatom adapted to chronic iron limitation.</title>
        <authorList>
            <person name="Lommer M."/>
            <person name="Specht M."/>
            <person name="Roy A.S."/>
            <person name="Kraemer L."/>
            <person name="Andreson R."/>
            <person name="Gutowska M.A."/>
            <person name="Wolf J."/>
            <person name="Bergner S.V."/>
            <person name="Schilhabel M.B."/>
            <person name="Klostermeier U.C."/>
            <person name="Beiko R.G."/>
            <person name="Rosenstiel P."/>
            <person name="Hippler M."/>
            <person name="Laroche J."/>
        </authorList>
    </citation>
    <scope>NUCLEOTIDE SEQUENCE [LARGE SCALE GENOMIC DNA]</scope>
    <source>
        <strain evidence="2 3">CCMP1005</strain>
    </source>
</reference>
<feature type="region of interest" description="Disordered" evidence="1">
    <location>
        <begin position="1"/>
        <end position="24"/>
    </location>
</feature>
<dbReference type="AlphaFoldDB" id="K0RPM7"/>